<keyword evidence="3" id="KW-1185">Reference proteome</keyword>
<dbReference type="EMBL" id="JAUSUA010000001">
    <property type="protein sequence ID" value="MDQ0205829.1"/>
    <property type="molecule type" value="Genomic_DNA"/>
</dbReference>
<evidence type="ECO:0000259" key="1">
    <source>
        <dbReference type="Pfam" id="PF01425"/>
    </source>
</evidence>
<feature type="domain" description="Amidase" evidence="1">
    <location>
        <begin position="19"/>
        <end position="189"/>
    </location>
</feature>
<proteinExistence type="predicted"/>
<reference evidence="2 3" key="1">
    <citation type="submission" date="2023-07" db="EMBL/GenBank/DDBJ databases">
        <title>Genomic Encyclopedia of Type Strains, Phase IV (KMG-IV): sequencing the most valuable type-strain genomes for metagenomic binning, comparative biology and taxonomic classification.</title>
        <authorList>
            <person name="Goeker M."/>
        </authorList>
    </citation>
    <scope>NUCLEOTIDE SEQUENCE [LARGE SCALE GENOMIC DNA]</scope>
    <source>
        <strain evidence="2 3">DSM 19154</strain>
    </source>
</reference>
<organism evidence="2 3">
    <name type="scientific">Alkalicoccobacillus murimartini</name>
    <dbReference type="NCBI Taxonomy" id="171685"/>
    <lineage>
        <taxon>Bacteria</taxon>
        <taxon>Bacillati</taxon>
        <taxon>Bacillota</taxon>
        <taxon>Bacilli</taxon>
        <taxon>Bacillales</taxon>
        <taxon>Bacillaceae</taxon>
        <taxon>Alkalicoccobacillus</taxon>
    </lineage>
</organism>
<dbReference type="InterPro" id="IPR023631">
    <property type="entry name" value="Amidase_dom"/>
</dbReference>
<dbReference type="SUPFAM" id="SSF75304">
    <property type="entry name" value="Amidase signature (AS) enzymes"/>
    <property type="match status" value="1"/>
</dbReference>
<dbReference type="Pfam" id="PF01425">
    <property type="entry name" value="Amidase"/>
    <property type="match status" value="2"/>
</dbReference>
<dbReference type="PANTHER" id="PTHR46310">
    <property type="entry name" value="AMIDASE 1"/>
    <property type="match status" value="1"/>
</dbReference>
<dbReference type="PANTHER" id="PTHR46310:SF7">
    <property type="entry name" value="AMIDASE 1"/>
    <property type="match status" value="1"/>
</dbReference>
<name>A0ABT9YFI1_9BACI</name>
<feature type="domain" description="Amidase" evidence="1">
    <location>
        <begin position="276"/>
        <end position="379"/>
    </location>
</feature>
<comment type="caution">
    <text evidence="2">The sequence shown here is derived from an EMBL/GenBank/DDBJ whole genome shotgun (WGS) entry which is preliminary data.</text>
</comment>
<gene>
    <name evidence="2" type="ORF">J2S05_000603</name>
</gene>
<protein>
    <submittedName>
        <fullName evidence="2">Amidase</fullName>
        <ecNumber evidence="2">3.5.1.4</ecNumber>
    </submittedName>
</protein>
<dbReference type="GO" id="GO:0004040">
    <property type="term" value="F:amidase activity"/>
    <property type="evidence" value="ECO:0007669"/>
    <property type="project" value="UniProtKB-EC"/>
</dbReference>
<accession>A0ABT9YFI1</accession>
<sequence length="392" mass="42414">MSQLRAYMDQSVLVKPTSNGELDKLTFAVKDVFNLKGVISSAGNPDWLRTHKPSFAHAEAIDLLLNQGATLKGTTHTDELMYSLNGENAHYGTPLNPRMPGHIPGGSSSGSASVAAAGDVDFSIGTDTGGSIRIPAAYCGIYGFRPTHGAVPIDGVIPLAPSFDTVGWMAQDVGILERVGHALLPSQQKSDREFHCVLFPDDAWTLADQKSVEHLLPTKINLEKGMNDSETILLSAEGLTKWKETFRIAQAYEVWAAHGEWVETNQPSFGPGIAERFAMAKTMTKEMYNQALVEMSTVQKKMEALLSEVTVMVIPTVPGPAPKLGLPDEQIEQRRSQTLQLSCIAGLAGLPQVTIPVQTSDGPIGLSIIAGPNQDLRLLKFVRQLITEKLFV</sequence>
<dbReference type="Gene3D" id="3.90.1300.10">
    <property type="entry name" value="Amidase signature (AS) domain"/>
    <property type="match status" value="1"/>
</dbReference>
<dbReference type="NCBIfam" id="NF006169">
    <property type="entry name" value="PRK08310.1"/>
    <property type="match status" value="1"/>
</dbReference>
<evidence type="ECO:0000313" key="3">
    <source>
        <dbReference type="Proteomes" id="UP001225034"/>
    </source>
</evidence>
<evidence type="ECO:0000313" key="2">
    <source>
        <dbReference type="EMBL" id="MDQ0205829.1"/>
    </source>
</evidence>
<keyword evidence="2" id="KW-0378">Hydrolase</keyword>
<dbReference type="RefSeq" id="WP_306979785.1">
    <property type="nucleotide sequence ID" value="NZ_JAUSUA010000001.1"/>
</dbReference>
<dbReference type="Proteomes" id="UP001225034">
    <property type="component" value="Unassembled WGS sequence"/>
</dbReference>
<dbReference type="EC" id="3.5.1.4" evidence="2"/>
<dbReference type="InterPro" id="IPR036928">
    <property type="entry name" value="AS_sf"/>
</dbReference>